<comment type="caution">
    <text evidence="3">The sequence shown here is derived from an EMBL/GenBank/DDBJ whole genome shotgun (WGS) entry which is preliminary data.</text>
</comment>
<dbReference type="SMART" id="SM01324">
    <property type="entry name" value="YARHG"/>
    <property type="match status" value="1"/>
</dbReference>
<evidence type="ECO:0000259" key="2">
    <source>
        <dbReference type="SMART" id="SM01324"/>
    </source>
</evidence>
<dbReference type="Gene3D" id="1.20.58.1690">
    <property type="match status" value="1"/>
</dbReference>
<name>A0ABX1RZJ7_9FLAO</name>
<keyword evidence="1" id="KW-1133">Transmembrane helix</keyword>
<keyword evidence="4" id="KW-1185">Reference proteome</keyword>
<keyword evidence="1" id="KW-0812">Transmembrane</keyword>
<reference evidence="3 4" key="1">
    <citation type="submission" date="2020-04" db="EMBL/GenBank/DDBJ databases">
        <title>A Flavivirga sp. nov.</title>
        <authorList>
            <person name="Sun X."/>
        </authorList>
    </citation>
    <scope>NUCLEOTIDE SEQUENCE [LARGE SCALE GENOMIC DNA]</scope>
    <source>
        <strain evidence="3 4">Y03</strain>
    </source>
</reference>
<dbReference type="InterPro" id="IPR038434">
    <property type="entry name" value="YARHG_sf"/>
</dbReference>
<dbReference type="RefSeq" id="WP_169672290.1">
    <property type="nucleotide sequence ID" value="NZ_JABBHF010000004.1"/>
</dbReference>
<dbReference type="Proteomes" id="UP000746690">
    <property type="component" value="Unassembled WGS sequence"/>
</dbReference>
<dbReference type="Gene3D" id="2.60.40.3680">
    <property type="match status" value="1"/>
</dbReference>
<sequence>MKLLKELQPFLRKIQLQIDKKLLFLFVISLHFIAFANDGAYYASGNQLIPITETQISISKEVLDVVRSGNYVYVTVDYTFYNPGPGKKILVGFEAPSPSGDVDGFPKNGAHPYISNFNVKMNGKLLKFETSIVNTENYYVNNKIDAKTEEEVIDNDFNTNEPDFYYVYHFDANFKSGKNKIIHTYRFEISNSILSDYSFDYILTAANRWKNNQIDDFTLNINMGSDEGFNLKNTFFKNKNEWYIQNGRSLFSGGDFTKFITHTGSISFKRKNFRPNGELYLYSTSGLMKDSYKSFDYSTHNLPNLISIEKKTSTNSVDENSFKVLRNLPFAIRGYVFKTKFIQDYYLSQSWYKPNPKYIANLETLSIDEKKWLKIVKSTKWSK</sequence>
<proteinExistence type="predicted"/>
<dbReference type="Pfam" id="PF13308">
    <property type="entry name" value="YARHG"/>
    <property type="match status" value="1"/>
</dbReference>
<dbReference type="EMBL" id="JABBHF010000004">
    <property type="protein sequence ID" value="NMH87619.1"/>
    <property type="molecule type" value="Genomic_DNA"/>
</dbReference>
<feature type="domain" description="YARHG" evidence="2">
    <location>
        <begin position="299"/>
        <end position="381"/>
    </location>
</feature>
<evidence type="ECO:0000313" key="3">
    <source>
        <dbReference type="EMBL" id="NMH87619.1"/>
    </source>
</evidence>
<gene>
    <name evidence="3" type="ORF">HHX25_08890</name>
</gene>
<dbReference type="InterPro" id="IPR025582">
    <property type="entry name" value="YARHG_dom"/>
</dbReference>
<organism evidence="3 4">
    <name type="scientific">Flavivirga algicola</name>
    <dbReference type="NCBI Taxonomy" id="2729136"/>
    <lineage>
        <taxon>Bacteria</taxon>
        <taxon>Pseudomonadati</taxon>
        <taxon>Bacteroidota</taxon>
        <taxon>Flavobacteriia</taxon>
        <taxon>Flavobacteriales</taxon>
        <taxon>Flavobacteriaceae</taxon>
        <taxon>Flavivirga</taxon>
    </lineage>
</organism>
<keyword evidence="1" id="KW-0472">Membrane</keyword>
<accession>A0ABX1RZJ7</accession>
<protein>
    <submittedName>
        <fullName evidence="3">YARHG domain-containing protein</fullName>
    </submittedName>
</protein>
<feature type="transmembrane region" description="Helical" evidence="1">
    <location>
        <begin position="21"/>
        <end position="43"/>
    </location>
</feature>
<evidence type="ECO:0000256" key="1">
    <source>
        <dbReference type="SAM" id="Phobius"/>
    </source>
</evidence>
<evidence type="ECO:0000313" key="4">
    <source>
        <dbReference type="Proteomes" id="UP000746690"/>
    </source>
</evidence>